<sequence>MRVLPYEQRERYEEELQAELLAMAELQGTNWMQIHTPFSSAATYGTYAPLSGSLTSLHSFACIVA</sequence>
<accession>A0A1G8JJN7</accession>
<proteinExistence type="predicted"/>
<protein>
    <submittedName>
        <fullName evidence="1">Uncharacterized protein</fullName>
    </submittedName>
</protein>
<evidence type="ECO:0000313" key="2">
    <source>
        <dbReference type="Proteomes" id="UP000199202"/>
    </source>
</evidence>
<dbReference type="STRING" id="633440.SAMN05421869_10593"/>
<organism evidence="1 2">
    <name type="scientific">Nonomuraea jiangxiensis</name>
    <dbReference type="NCBI Taxonomy" id="633440"/>
    <lineage>
        <taxon>Bacteria</taxon>
        <taxon>Bacillati</taxon>
        <taxon>Actinomycetota</taxon>
        <taxon>Actinomycetes</taxon>
        <taxon>Streptosporangiales</taxon>
        <taxon>Streptosporangiaceae</taxon>
        <taxon>Nonomuraea</taxon>
    </lineage>
</organism>
<evidence type="ECO:0000313" key="1">
    <source>
        <dbReference type="EMBL" id="SDI30840.1"/>
    </source>
</evidence>
<gene>
    <name evidence="1" type="ORF">SAMN05421869_10593</name>
</gene>
<name>A0A1G8JJN7_9ACTN</name>
<dbReference type="RefSeq" id="WP_090931129.1">
    <property type="nucleotide sequence ID" value="NZ_FNDJ01000005.1"/>
</dbReference>
<dbReference type="Proteomes" id="UP000199202">
    <property type="component" value="Unassembled WGS sequence"/>
</dbReference>
<keyword evidence="2" id="KW-1185">Reference proteome</keyword>
<dbReference type="AlphaFoldDB" id="A0A1G8JJN7"/>
<reference evidence="1 2" key="1">
    <citation type="submission" date="2016-10" db="EMBL/GenBank/DDBJ databases">
        <authorList>
            <person name="de Groot N.N."/>
        </authorList>
    </citation>
    <scope>NUCLEOTIDE SEQUENCE [LARGE SCALE GENOMIC DNA]</scope>
    <source>
        <strain evidence="1 2">CGMCC 4.6533</strain>
    </source>
</reference>
<dbReference type="EMBL" id="FNDJ01000005">
    <property type="protein sequence ID" value="SDI30840.1"/>
    <property type="molecule type" value="Genomic_DNA"/>
</dbReference>